<dbReference type="AlphaFoldDB" id="A0A2T9X9I2"/>
<name>A0A2T9X9I2_9CREN</name>
<evidence type="ECO:0000256" key="2">
    <source>
        <dbReference type="ARBA" id="ARBA00022840"/>
    </source>
</evidence>
<organism evidence="4 5">
    <name type="scientific">Acidianus hospitalis</name>
    <dbReference type="NCBI Taxonomy" id="563177"/>
    <lineage>
        <taxon>Archaea</taxon>
        <taxon>Thermoproteota</taxon>
        <taxon>Thermoprotei</taxon>
        <taxon>Sulfolobales</taxon>
        <taxon>Sulfolobaceae</taxon>
        <taxon>Acidianus</taxon>
    </lineage>
</organism>
<dbReference type="PANTHER" id="PTHR43637:SF2">
    <property type="entry name" value="PROTEIN GVPD 1"/>
    <property type="match status" value="1"/>
</dbReference>
<reference evidence="4 5" key="1">
    <citation type="journal article" date="2015" name="Appl. Environ. Microbiol.">
        <title>Nanoarchaeota, Their Sulfolobales Host, and Nanoarchaeota Virus Distribution across Yellowstone National Park Hot Springs.</title>
        <authorList>
            <person name="Munson-McGee J.H."/>
            <person name="Field E.K."/>
            <person name="Bateson M."/>
            <person name="Rooney C."/>
            <person name="Stepanauskas R."/>
            <person name="Young M.J."/>
        </authorList>
    </citation>
    <scope>NUCLEOTIDE SEQUENCE [LARGE SCALE GENOMIC DNA]</scope>
    <source>
        <strain evidence="4">SCGC AC-742_N10</strain>
    </source>
</reference>
<dbReference type="InterPro" id="IPR014774">
    <property type="entry name" value="KaiC-like_dom"/>
</dbReference>
<sequence length="259" mass="29638">MARLSTGIPDFDKLIEGGIPQGFFVAATGEPGTGKTIFSLSFIHEGLKEGDIGIYVTTEESRDSILRQAKQFNWDLESYLDKKLIIIDALMKEKEDEWSLEEVTPEEMVKKVIAAKQKLGYGRARLVIDSVSAFFLDKPAMARKISYYLKRVLYKWKFTIIATSQYAITTSQAFGFGVEHVADGIIRFRRVVKDGMLHRYVLIEKMRQTNHDKYVWEIDIVPGKGIVLLGKVQERKEDYALPKKVMDKIKEANKDEFQS</sequence>
<keyword evidence="1" id="KW-0547">Nucleotide-binding</keyword>
<comment type="caution">
    <text evidence="4">The sequence shown here is derived from an EMBL/GenBank/DDBJ whole genome shotgun (WGS) entry which is preliminary data.</text>
</comment>
<evidence type="ECO:0000313" key="4">
    <source>
        <dbReference type="EMBL" id="PVU76692.1"/>
    </source>
</evidence>
<dbReference type="GO" id="GO:0005524">
    <property type="term" value="F:ATP binding"/>
    <property type="evidence" value="ECO:0007669"/>
    <property type="project" value="UniProtKB-KW"/>
</dbReference>
<dbReference type="PROSITE" id="PS51146">
    <property type="entry name" value="KAIC"/>
    <property type="match status" value="1"/>
</dbReference>
<dbReference type="Gene3D" id="3.40.50.300">
    <property type="entry name" value="P-loop containing nucleotide triphosphate hydrolases"/>
    <property type="match status" value="1"/>
</dbReference>
<dbReference type="CDD" id="cd01124">
    <property type="entry name" value="KaiC-like"/>
    <property type="match status" value="1"/>
</dbReference>
<keyword evidence="2" id="KW-0067">ATP-binding</keyword>
<dbReference type="PANTHER" id="PTHR43637">
    <property type="entry name" value="UPF0273 PROTEIN TM_0370"/>
    <property type="match status" value="1"/>
</dbReference>
<dbReference type="Proteomes" id="UP000245638">
    <property type="component" value="Unassembled WGS sequence"/>
</dbReference>
<evidence type="ECO:0000259" key="3">
    <source>
        <dbReference type="PROSITE" id="PS51146"/>
    </source>
</evidence>
<feature type="domain" description="KaiC" evidence="3">
    <location>
        <begin position="2"/>
        <end position="242"/>
    </location>
</feature>
<dbReference type="OMA" id="EKMRQTN"/>
<dbReference type="InterPro" id="IPR022443">
    <property type="entry name" value="KaiC-rel"/>
</dbReference>
<dbReference type="InterPro" id="IPR010624">
    <property type="entry name" value="KaiC_dom"/>
</dbReference>
<dbReference type="SUPFAM" id="SSF52540">
    <property type="entry name" value="P-loop containing nucleoside triphosphate hydrolases"/>
    <property type="match status" value="1"/>
</dbReference>
<dbReference type="Pfam" id="PF06745">
    <property type="entry name" value="ATPase"/>
    <property type="match status" value="1"/>
</dbReference>
<evidence type="ECO:0000256" key="1">
    <source>
        <dbReference type="ARBA" id="ARBA00022741"/>
    </source>
</evidence>
<dbReference type="InterPro" id="IPR027417">
    <property type="entry name" value="P-loop_NTPase"/>
</dbReference>
<dbReference type="PRINTS" id="PR01874">
    <property type="entry name" value="DNAREPAIRADA"/>
</dbReference>
<gene>
    <name evidence="4" type="ORF">DDW13_02440</name>
</gene>
<evidence type="ECO:0000313" key="5">
    <source>
        <dbReference type="Proteomes" id="UP000245638"/>
    </source>
</evidence>
<proteinExistence type="predicted"/>
<dbReference type="EMBL" id="QEFD01000075">
    <property type="protein sequence ID" value="PVU76692.1"/>
    <property type="molecule type" value="Genomic_DNA"/>
</dbReference>
<dbReference type="NCBIfam" id="TIGR03881">
    <property type="entry name" value="KaiC_arch_4"/>
    <property type="match status" value="1"/>
</dbReference>
<protein>
    <submittedName>
        <fullName evidence="4">KaiC domain-containing protein</fullName>
    </submittedName>
</protein>
<dbReference type="RefSeq" id="WP_013776889.1">
    <property type="nucleotide sequence ID" value="NC_015518.1"/>
</dbReference>
<accession>A0A2T9X9I2</accession>